<comment type="subcellular location">
    <subcellularLocation>
        <location evidence="1">Nucleus</location>
    </subcellularLocation>
</comment>
<dbReference type="Gene3D" id="3.30.230.70">
    <property type="entry name" value="GHMP Kinase, N-terminal domain"/>
    <property type="match status" value="1"/>
</dbReference>
<dbReference type="PANTHER" id="PTHR11953:SF1">
    <property type="entry name" value="EXOSOME COMPLEX COMPONENT RRP46"/>
    <property type="match status" value="1"/>
</dbReference>
<dbReference type="GO" id="GO:0071051">
    <property type="term" value="P:poly(A)-dependent snoRNA 3'-end processing"/>
    <property type="evidence" value="ECO:0007669"/>
    <property type="project" value="TreeGrafter"/>
</dbReference>
<gene>
    <name evidence="8" type="ORF">SYNPS1DRAFT_27273</name>
</gene>
<dbReference type="EMBL" id="KZ989278">
    <property type="protein sequence ID" value="RKP27061.1"/>
    <property type="molecule type" value="Genomic_DNA"/>
</dbReference>
<keyword evidence="4" id="KW-0271">Exosome</keyword>
<evidence type="ECO:0000313" key="9">
    <source>
        <dbReference type="Proteomes" id="UP000278143"/>
    </source>
</evidence>
<keyword evidence="5" id="KW-0539">Nucleus</keyword>
<dbReference type="InterPro" id="IPR036345">
    <property type="entry name" value="ExoRNase_PH_dom2_sf"/>
</dbReference>
<evidence type="ECO:0000259" key="7">
    <source>
        <dbReference type="Pfam" id="PF03725"/>
    </source>
</evidence>
<dbReference type="CDD" id="cd11372">
    <property type="entry name" value="RNase_PH_RRP46"/>
    <property type="match status" value="1"/>
</dbReference>
<dbReference type="Pfam" id="PF03725">
    <property type="entry name" value="RNase_PH_C"/>
    <property type="match status" value="1"/>
</dbReference>
<dbReference type="GO" id="GO:0005730">
    <property type="term" value="C:nucleolus"/>
    <property type="evidence" value="ECO:0007669"/>
    <property type="project" value="TreeGrafter"/>
</dbReference>
<dbReference type="AlphaFoldDB" id="A0A4P9Z5I4"/>
<dbReference type="GO" id="GO:0003723">
    <property type="term" value="F:RNA binding"/>
    <property type="evidence" value="ECO:0007669"/>
    <property type="project" value="TreeGrafter"/>
</dbReference>
<dbReference type="InterPro" id="IPR027408">
    <property type="entry name" value="PNPase/RNase_PH_dom_sf"/>
</dbReference>
<dbReference type="GO" id="GO:0000176">
    <property type="term" value="C:nuclear exosome (RNase complex)"/>
    <property type="evidence" value="ECO:0007669"/>
    <property type="project" value="UniProtKB-ARBA"/>
</dbReference>
<evidence type="ECO:0000259" key="6">
    <source>
        <dbReference type="Pfam" id="PF01138"/>
    </source>
</evidence>
<dbReference type="OrthoDB" id="27298at2759"/>
<evidence type="ECO:0000256" key="5">
    <source>
        <dbReference type="ARBA" id="ARBA00023242"/>
    </source>
</evidence>
<dbReference type="InterPro" id="IPR020568">
    <property type="entry name" value="Ribosomal_Su5_D2-typ_SF"/>
</dbReference>
<evidence type="ECO:0000256" key="2">
    <source>
        <dbReference type="ARBA" id="ARBA00006678"/>
    </source>
</evidence>
<keyword evidence="3" id="KW-0698">rRNA processing</keyword>
<evidence type="ECO:0000256" key="1">
    <source>
        <dbReference type="ARBA" id="ARBA00004123"/>
    </source>
</evidence>
<dbReference type="Proteomes" id="UP000278143">
    <property type="component" value="Unassembled WGS sequence"/>
</dbReference>
<dbReference type="InterPro" id="IPR001247">
    <property type="entry name" value="ExoRNase_PH_dom1"/>
</dbReference>
<evidence type="ECO:0000256" key="4">
    <source>
        <dbReference type="ARBA" id="ARBA00022835"/>
    </source>
</evidence>
<proteinExistence type="inferred from homology"/>
<dbReference type="GO" id="GO:0000177">
    <property type="term" value="C:cytoplasmic exosome (RNase complex)"/>
    <property type="evidence" value="ECO:0007669"/>
    <property type="project" value="TreeGrafter"/>
</dbReference>
<dbReference type="Pfam" id="PF01138">
    <property type="entry name" value="RNase_PH"/>
    <property type="match status" value="1"/>
</dbReference>
<evidence type="ECO:0000256" key="3">
    <source>
        <dbReference type="ARBA" id="ARBA00022552"/>
    </source>
</evidence>
<comment type="similarity">
    <text evidence="2">Belongs to the RNase PH family.</text>
</comment>
<dbReference type="InterPro" id="IPR050080">
    <property type="entry name" value="RNase_PH"/>
</dbReference>
<organism evidence="8 9">
    <name type="scientific">Syncephalis pseudoplumigaleata</name>
    <dbReference type="NCBI Taxonomy" id="1712513"/>
    <lineage>
        <taxon>Eukaryota</taxon>
        <taxon>Fungi</taxon>
        <taxon>Fungi incertae sedis</taxon>
        <taxon>Zoopagomycota</taxon>
        <taxon>Zoopagomycotina</taxon>
        <taxon>Zoopagomycetes</taxon>
        <taxon>Zoopagales</taxon>
        <taxon>Piptocephalidaceae</taxon>
        <taxon>Syncephalis</taxon>
    </lineage>
</organism>
<feature type="domain" description="Exoribonuclease phosphorolytic" evidence="7">
    <location>
        <begin position="138"/>
        <end position="199"/>
    </location>
</feature>
<dbReference type="InterPro" id="IPR015847">
    <property type="entry name" value="ExoRNase_PH_dom2"/>
</dbReference>
<keyword evidence="9" id="KW-1185">Reference proteome</keyword>
<dbReference type="GO" id="GO:0016075">
    <property type="term" value="P:rRNA catabolic process"/>
    <property type="evidence" value="ECO:0007669"/>
    <property type="project" value="TreeGrafter"/>
</dbReference>
<dbReference type="GO" id="GO:0071028">
    <property type="term" value="P:nuclear mRNA surveillance"/>
    <property type="evidence" value="ECO:0007669"/>
    <property type="project" value="TreeGrafter"/>
</dbReference>
<dbReference type="PANTHER" id="PTHR11953">
    <property type="entry name" value="EXOSOME COMPLEX COMPONENT"/>
    <property type="match status" value="1"/>
</dbReference>
<dbReference type="SUPFAM" id="SSF55666">
    <property type="entry name" value="Ribonuclease PH domain 2-like"/>
    <property type="match status" value="1"/>
</dbReference>
<protein>
    <submittedName>
        <fullName evidence="8">Exosome component Rrp46</fullName>
    </submittedName>
</protein>
<dbReference type="GO" id="GO:0034475">
    <property type="term" value="P:U4 snRNA 3'-end processing"/>
    <property type="evidence" value="ECO:0007669"/>
    <property type="project" value="TreeGrafter"/>
</dbReference>
<evidence type="ECO:0000313" key="8">
    <source>
        <dbReference type="EMBL" id="RKP27061.1"/>
    </source>
</evidence>
<dbReference type="SUPFAM" id="SSF54211">
    <property type="entry name" value="Ribosomal protein S5 domain 2-like"/>
    <property type="match status" value="1"/>
</dbReference>
<dbReference type="GO" id="GO:0006364">
    <property type="term" value="P:rRNA processing"/>
    <property type="evidence" value="ECO:0007669"/>
    <property type="project" value="UniProtKB-KW"/>
</dbReference>
<accession>A0A4P9Z5I4</accession>
<feature type="domain" description="Exoribonuclease phosphorolytic" evidence="6">
    <location>
        <begin position="14"/>
        <end position="134"/>
    </location>
</feature>
<reference evidence="9" key="1">
    <citation type="journal article" date="2018" name="Nat. Microbiol.">
        <title>Leveraging single-cell genomics to expand the fungal tree of life.</title>
        <authorList>
            <person name="Ahrendt S.R."/>
            <person name="Quandt C.A."/>
            <person name="Ciobanu D."/>
            <person name="Clum A."/>
            <person name="Salamov A."/>
            <person name="Andreopoulos B."/>
            <person name="Cheng J.F."/>
            <person name="Woyke T."/>
            <person name="Pelin A."/>
            <person name="Henrissat B."/>
            <person name="Reynolds N.K."/>
            <person name="Benny G.L."/>
            <person name="Smith M.E."/>
            <person name="James T.Y."/>
            <person name="Grigoriev I.V."/>
        </authorList>
    </citation>
    <scope>NUCLEOTIDE SEQUENCE [LARGE SCALE GENOMIC DNA]</scope>
    <source>
        <strain evidence="9">Benny S71-1</strain>
    </source>
</reference>
<name>A0A4P9Z5I4_9FUNG</name>
<sequence length="230" mass="24448">MSGSSRADGRTATQLRPMSASQGVLARADGAVRFGFGDALAICSVNGPMEAKLKEEQLDRATIEVQYRPATGVPGVRARVMEAAIRDIVEASVLANHHPRTLVQVTVQHLNEAGSAMATTLNAVAMALLNAGLPLRSMPATTTCAITADGELLIDPTAEEEAVAASIHTMAFVQEQHQLVYIESTGHYTEEQLAACHELCRAGADKVYAFYRVALEKKLAEEGFVVEAAA</sequence>